<name>A0A091DTH9_FUKDA</name>
<accession>A0A091DTH9</accession>
<organism evidence="2 3">
    <name type="scientific">Fukomys damarensis</name>
    <name type="common">Damaraland mole rat</name>
    <name type="synonym">Cryptomys damarensis</name>
    <dbReference type="NCBI Taxonomy" id="885580"/>
    <lineage>
        <taxon>Eukaryota</taxon>
        <taxon>Metazoa</taxon>
        <taxon>Chordata</taxon>
        <taxon>Craniata</taxon>
        <taxon>Vertebrata</taxon>
        <taxon>Euteleostomi</taxon>
        <taxon>Mammalia</taxon>
        <taxon>Eutheria</taxon>
        <taxon>Euarchontoglires</taxon>
        <taxon>Glires</taxon>
        <taxon>Rodentia</taxon>
        <taxon>Hystricomorpha</taxon>
        <taxon>Bathyergidae</taxon>
        <taxon>Fukomys</taxon>
    </lineage>
</organism>
<feature type="region of interest" description="Disordered" evidence="1">
    <location>
        <begin position="1"/>
        <end position="38"/>
    </location>
</feature>
<gene>
    <name evidence="2" type="ORF">H920_04752</name>
</gene>
<protein>
    <submittedName>
        <fullName evidence="2">POM121-like protein 12</fullName>
    </submittedName>
</protein>
<proteinExistence type="predicted"/>
<sequence>MGLYLSRNLRGNLGEPKAQQGGHQRPTPELPDLHPVQAGWDDAGAQRALAALARSPAPGRLPSGLLLRPELSYAGLNDKKRRLWAARDPGLQNLVRVQVKAPVGPGTLYQCPPSEERPDPCSKETVLQALAQCTKGKRKFDGPLWFEVPEPKTRRPDPESRPSAFWPMTTNEVTRSFVPRPGPLSRTCAEGNPALGGGI</sequence>
<evidence type="ECO:0000256" key="1">
    <source>
        <dbReference type="SAM" id="MobiDB-lite"/>
    </source>
</evidence>
<feature type="region of interest" description="Disordered" evidence="1">
    <location>
        <begin position="149"/>
        <end position="199"/>
    </location>
</feature>
<dbReference type="EMBL" id="KN122054">
    <property type="protein sequence ID" value="KFO33758.1"/>
    <property type="molecule type" value="Genomic_DNA"/>
</dbReference>
<dbReference type="Proteomes" id="UP000028990">
    <property type="component" value="Unassembled WGS sequence"/>
</dbReference>
<evidence type="ECO:0000313" key="2">
    <source>
        <dbReference type="EMBL" id="KFO33758.1"/>
    </source>
</evidence>
<reference evidence="2 3" key="1">
    <citation type="submission" date="2013-11" db="EMBL/GenBank/DDBJ databases">
        <title>The Damaraland mole rat (Fukomys damarensis) genome and evolution of African mole rats.</title>
        <authorList>
            <person name="Gladyshev V.N."/>
            <person name="Fang X."/>
        </authorList>
    </citation>
    <scope>NUCLEOTIDE SEQUENCE [LARGE SCALE GENOMIC DNA]</scope>
    <source>
        <tissue evidence="2">Liver</tissue>
    </source>
</reference>
<dbReference type="OrthoDB" id="9630991at2759"/>
<dbReference type="eggNOG" id="ENOG502RWWF">
    <property type="taxonomic scope" value="Eukaryota"/>
</dbReference>
<dbReference type="AlphaFoldDB" id="A0A091DTH9"/>
<feature type="compositionally biased region" description="Basic and acidic residues" evidence="1">
    <location>
        <begin position="149"/>
        <end position="160"/>
    </location>
</feature>
<evidence type="ECO:0000313" key="3">
    <source>
        <dbReference type="Proteomes" id="UP000028990"/>
    </source>
</evidence>
<keyword evidence="3" id="KW-1185">Reference proteome</keyword>